<name>A0A328VJL2_9CHLR</name>
<dbReference type="Pfam" id="PF01029">
    <property type="entry name" value="NusB"/>
    <property type="match status" value="1"/>
</dbReference>
<comment type="function">
    <text evidence="6">Involved in transcription antitermination. Required for transcription of ribosomal RNA (rRNA) genes. Binds specifically to the boxA antiterminator sequence of the ribosomal RNA (rrn) operons.</text>
</comment>
<dbReference type="Gene3D" id="1.10.940.10">
    <property type="entry name" value="NusB-like"/>
    <property type="match status" value="1"/>
</dbReference>
<dbReference type="RefSeq" id="WP_112431198.1">
    <property type="nucleotide sequence ID" value="NZ_MCIF01000002.1"/>
</dbReference>
<accession>A0A328VJL2</accession>
<evidence type="ECO:0000256" key="3">
    <source>
        <dbReference type="ARBA" id="ARBA00022884"/>
    </source>
</evidence>
<dbReference type="GO" id="GO:0006353">
    <property type="term" value="P:DNA-templated transcription termination"/>
    <property type="evidence" value="ECO:0007669"/>
    <property type="project" value="UniProtKB-UniRule"/>
</dbReference>
<dbReference type="InterPro" id="IPR011605">
    <property type="entry name" value="NusB_fam"/>
</dbReference>
<evidence type="ECO:0000313" key="8">
    <source>
        <dbReference type="EMBL" id="RAQ97091.1"/>
    </source>
</evidence>
<keyword evidence="5 6" id="KW-0804">Transcription</keyword>
<reference evidence="8 9" key="1">
    <citation type="submission" date="2016-08" db="EMBL/GenBank/DDBJ databases">
        <title>Analysis of Carbohydrate Active Enzymes in Thermogemmatispora T81 Reveals Carbohydrate Degradation Ability.</title>
        <authorList>
            <person name="Tomazini A."/>
            <person name="Lal S."/>
            <person name="Stott M."/>
            <person name="Henrissat B."/>
            <person name="Polikarpov I."/>
            <person name="Sparling R."/>
            <person name="Levin D.B."/>
        </authorList>
    </citation>
    <scope>NUCLEOTIDE SEQUENCE [LARGE SCALE GENOMIC DNA]</scope>
    <source>
        <strain evidence="8 9">T81</strain>
    </source>
</reference>
<evidence type="ECO:0000259" key="7">
    <source>
        <dbReference type="Pfam" id="PF01029"/>
    </source>
</evidence>
<keyword evidence="4 6" id="KW-0805">Transcription regulation</keyword>
<keyword evidence="2 6" id="KW-0889">Transcription antitermination</keyword>
<evidence type="ECO:0000256" key="6">
    <source>
        <dbReference type="HAMAP-Rule" id="MF_00073"/>
    </source>
</evidence>
<evidence type="ECO:0000256" key="1">
    <source>
        <dbReference type="ARBA" id="ARBA00005952"/>
    </source>
</evidence>
<dbReference type="InterPro" id="IPR035926">
    <property type="entry name" value="NusB-like_sf"/>
</dbReference>
<protein>
    <recommendedName>
        <fullName evidence="6">Transcription antitermination protein NusB</fullName>
    </recommendedName>
    <alternativeName>
        <fullName evidence="6">Antitermination factor NusB</fullName>
    </alternativeName>
</protein>
<evidence type="ECO:0000256" key="4">
    <source>
        <dbReference type="ARBA" id="ARBA00023015"/>
    </source>
</evidence>
<evidence type="ECO:0000313" key="9">
    <source>
        <dbReference type="Proteomes" id="UP000248706"/>
    </source>
</evidence>
<dbReference type="Proteomes" id="UP000248706">
    <property type="component" value="Unassembled WGS sequence"/>
</dbReference>
<dbReference type="PANTHER" id="PTHR11078">
    <property type="entry name" value="N UTILIZATION SUBSTANCE PROTEIN B-RELATED"/>
    <property type="match status" value="1"/>
</dbReference>
<dbReference type="HAMAP" id="MF_00073">
    <property type="entry name" value="NusB"/>
    <property type="match status" value="1"/>
</dbReference>
<dbReference type="NCBIfam" id="TIGR01951">
    <property type="entry name" value="nusB"/>
    <property type="match status" value="1"/>
</dbReference>
<sequence>MPVGIRRQARMVALQALYEFDTVRHPPVEVVRRHAQERNLHPRVVDYALELVEGTCAHLETIDAQIQSAAREWPLSQMARIDKNILRLAIYEILFNNTVPAKAAINEAVELAKLFGSDSSSRFVNGVLGTIFARAQQQQPTPTAESEVTS</sequence>
<comment type="similarity">
    <text evidence="1 6">Belongs to the NusB family.</text>
</comment>
<dbReference type="CDD" id="cd00619">
    <property type="entry name" value="Terminator_NusB"/>
    <property type="match status" value="1"/>
</dbReference>
<dbReference type="GO" id="GO:0003723">
    <property type="term" value="F:RNA binding"/>
    <property type="evidence" value="ECO:0007669"/>
    <property type="project" value="UniProtKB-UniRule"/>
</dbReference>
<dbReference type="SUPFAM" id="SSF48013">
    <property type="entry name" value="NusB-like"/>
    <property type="match status" value="1"/>
</dbReference>
<evidence type="ECO:0000256" key="2">
    <source>
        <dbReference type="ARBA" id="ARBA00022814"/>
    </source>
</evidence>
<keyword evidence="3 6" id="KW-0694">RNA-binding</keyword>
<evidence type="ECO:0000256" key="5">
    <source>
        <dbReference type="ARBA" id="ARBA00023163"/>
    </source>
</evidence>
<gene>
    <name evidence="6" type="primary">nusB</name>
    <name evidence="8" type="ORF">A4R35_16245</name>
</gene>
<dbReference type="GO" id="GO:0005829">
    <property type="term" value="C:cytosol"/>
    <property type="evidence" value="ECO:0007669"/>
    <property type="project" value="TreeGrafter"/>
</dbReference>
<feature type="domain" description="NusB/RsmB/TIM44" evidence="7">
    <location>
        <begin position="7"/>
        <end position="131"/>
    </location>
</feature>
<dbReference type="GO" id="GO:0031564">
    <property type="term" value="P:transcription antitermination"/>
    <property type="evidence" value="ECO:0007669"/>
    <property type="project" value="UniProtKB-KW"/>
</dbReference>
<dbReference type="AlphaFoldDB" id="A0A328VJL2"/>
<dbReference type="PANTHER" id="PTHR11078:SF3">
    <property type="entry name" value="ANTITERMINATION NUSB DOMAIN-CONTAINING PROTEIN"/>
    <property type="match status" value="1"/>
</dbReference>
<dbReference type="InterPro" id="IPR006027">
    <property type="entry name" value="NusB_RsmB_TIM44"/>
</dbReference>
<keyword evidence="9" id="KW-1185">Reference proteome</keyword>
<proteinExistence type="inferred from homology"/>
<comment type="caution">
    <text evidence="8">The sequence shown here is derived from an EMBL/GenBank/DDBJ whole genome shotgun (WGS) entry which is preliminary data.</text>
</comment>
<organism evidence="8 9">
    <name type="scientific">Thermogemmatispora tikiterensis</name>
    <dbReference type="NCBI Taxonomy" id="1825093"/>
    <lineage>
        <taxon>Bacteria</taxon>
        <taxon>Bacillati</taxon>
        <taxon>Chloroflexota</taxon>
        <taxon>Ktedonobacteria</taxon>
        <taxon>Thermogemmatisporales</taxon>
        <taxon>Thermogemmatisporaceae</taxon>
        <taxon>Thermogemmatispora</taxon>
    </lineage>
</organism>
<dbReference type="EMBL" id="MCIF01000002">
    <property type="protein sequence ID" value="RAQ97091.1"/>
    <property type="molecule type" value="Genomic_DNA"/>
</dbReference>
<dbReference type="OrthoDB" id="9811381at2"/>